<dbReference type="InterPro" id="IPR050397">
    <property type="entry name" value="Env_Response_Regulators"/>
</dbReference>
<dbReference type="InterPro" id="IPR012318">
    <property type="entry name" value="HTH_CRP"/>
</dbReference>
<dbReference type="RefSeq" id="WP_246004352.1">
    <property type="nucleotide sequence ID" value="NZ_JBHYFO010000004.1"/>
</dbReference>
<reference evidence="5 6" key="1">
    <citation type="submission" date="2018-11" db="EMBL/GenBank/DDBJ databases">
        <title>Genomic Encyclopedia of Type Strains, Phase IV (KMG-IV): sequencing the most valuable type-strain genomes for metagenomic binning, comparative biology and taxonomic classification.</title>
        <authorList>
            <person name="Goeker M."/>
        </authorList>
    </citation>
    <scope>NUCLEOTIDE SEQUENCE [LARGE SCALE GENOMIC DNA]</scope>
    <source>
        <strain evidence="5 6">DSM 16974</strain>
    </source>
</reference>
<evidence type="ECO:0000256" key="1">
    <source>
        <dbReference type="ARBA" id="ARBA00023015"/>
    </source>
</evidence>
<dbReference type="CDD" id="cd00038">
    <property type="entry name" value="CAP_ED"/>
    <property type="match status" value="1"/>
</dbReference>
<keyword evidence="3" id="KW-0804">Transcription</keyword>
<dbReference type="PRINTS" id="PR00034">
    <property type="entry name" value="HTHCRP"/>
</dbReference>
<dbReference type="SMART" id="SM00100">
    <property type="entry name" value="cNMP"/>
    <property type="match status" value="1"/>
</dbReference>
<dbReference type="GO" id="GO:0005829">
    <property type="term" value="C:cytosol"/>
    <property type="evidence" value="ECO:0007669"/>
    <property type="project" value="TreeGrafter"/>
</dbReference>
<evidence type="ECO:0000256" key="2">
    <source>
        <dbReference type="ARBA" id="ARBA00023125"/>
    </source>
</evidence>
<keyword evidence="6" id="KW-1185">Reference proteome</keyword>
<keyword evidence="1" id="KW-0805">Transcription regulation</keyword>
<dbReference type="InterPro" id="IPR018335">
    <property type="entry name" value="Tscrpt_reg_HTH_Crp-type_CS"/>
</dbReference>
<dbReference type="SUPFAM" id="SSF46785">
    <property type="entry name" value="Winged helix' DNA-binding domain"/>
    <property type="match status" value="1"/>
</dbReference>
<dbReference type="EMBL" id="RJUK01000001">
    <property type="protein sequence ID" value="ROQ20671.1"/>
    <property type="molecule type" value="Genomic_DNA"/>
</dbReference>
<dbReference type="InterPro" id="IPR036388">
    <property type="entry name" value="WH-like_DNA-bd_sf"/>
</dbReference>
<dbReference type="FunFam" id="1.10.10.10:FF:000028">
    <property type="entry name" value="Fumarate/nitrate reduction transcriptional regulator Fnr"/>
    <property type="match status" value="1"/>
</dbReference>
<name>A0A3N1NZ52_9GAMM</name>
<dbReference type="PANTHER" id="PTHR24567:SF75">
    <property type="entry name" value="FUMARATE AND NITRATE REDUCTION REGULATORY PROTEIN"/>
    <property type="match status" value="1"/>
</dbReference>
<dbReference type="AlphaFoldDB" id="A0A3N1NZ52"/>
<protein>
    <submittedName>
        <fullName evidence="5">CRP/FNR family transcriptional regulator</fullName>
    </submittedName>
</protein>
<accession>A0A3N1NZ52</accession>
<evidence type="ECO:0000256" key="3">
    <source>
        <dbReference type="ARBA" id="ARBA00023163"/>
    </source>
</evidence>
<organism evidence="5 6">
    <name type="scientific">Marinimicrobium koreense</name>
    <dbReference type="NCBI Taxonomy" id="306545"/>
    <lineage>
        <taxon>Bacteria</taxon>
        <taxon>Pseudomonadati</taxon>
        <taxon>Pseudomonadota</taxon>
        <taxon>Gammaproteobacteria</taxon>
        <taxon>Cellvibrionales</taxon>
        <taxon>Cellvibrionaceae</taxon>
        <taxon>Marinimicrobium</taxon>
    </lineage>
</organism>
<gene>
    <name evidence="5" type="ORF">EDC38_1284</name>
</gene>
<dbReference type="SUPFAM" id="SSF51206">
    <property type="entry name" value="cAMP-binding domain-like"/>
    <property type="match status" value="1"/>
</dbReference>
<dbReference type="PROSITE" id="PS00042">
    <property type="entry name" value="HTH_CRP_1"/>
    <property type="match status" value="1"/>
</dbReference>
<dbReference type="PANTHER" id="PTHR24567">
    <property type="entry name" value="CRP FAMILY TRANSCRIPTIONAL REGULATORY PROTEIN"/>
    <property type="match status" value="1"/>
</dbReference>
<dbReference type="Proteomes" id="UP000273643">
    <property type="component" value="Unassembled WGS sequence"/>
</dbReference>
<dbReference type="InterPro" id="IPR014710">
    <property type="entry name" value="RmlC-like_jellyroll"/>
</dbReference>
<dbReference type="Gene3D" id="1.10.10.10">
    <property type="entry name" value="Winged helix-like DNA-binding domain superfamily/Winged helix DNA-binding domain"/>
    <property type="match status" value="1"/>
</dbReference>
<evidence type="ECO:0000313" key="6">
    <source>
        <dbReference type="Proteomes" id="UP000273643"/>
    </source>
</evidence>
<dbReference type="Pfam" id="PF00027">
    <property type="entry name" value="cNMP_binding"/>
    <property type="match status" value="1"/>
</dbReference>
<proteinExistence type="predicted"/>
<dbReference type="GO" id="GO:0003677">
    <property type="term" value="F:DNA binding"/>
    <property type="evidence" value="ECO:0007669"/>
    <property type="project" value="UniProtKB-KW"/>
</dbReference>
<keyword evidence="2" id="KW-0238">DNA-binding</keyword>
<comment type="caution">
    <text evidence="5">The sequence shown here is derived from an EMBL/GenBank/DDBJ whole genome shotgun (WGS) entry which is preliminary data.</text>
</comment>
<dbReference type="SMART" id="SM00419">
    <property type="entry name" value="HTH_CRP"/>
    <property type="match status" value="1"/>
</dbReference>
<dbReference type="InterPro" id="IPR000595">
    <property type="entry name" value="cNMP-bd_dom"/>
</dbReference>
<dbReference type="InterPro" id="IPR036390">
    <property type="entry name" value="WH_DNA-bd_sf"/>
</dbReference>
<evidence type="ECO:0000313" key="5">
    <source>
        <dbReference type="EMBL" id="ROQ20671.1"/>
    </source>
</evidence>
<dbReference type="NCBIfam" id="NF008365">
    <property type="entry name" value="PRK11161.1"/>
    <property type="match status" value="1"/>
</dbReference>
<dbReference type="GO" id="GO:0003700">
    <property type="term" value="F:DNA-binding transcription factor activity"/>
    <property type="evidence" value="ECO:0007669"/>
    <property type="project" value="InterPro"/>
</dbReference>
<dbReference type="Pfam" id="PF13545">
    <property type="entry name" value="HTH_Crp_2"/>
    <property type="match status" value="1"/>
</dbReference>
<dbReference type="CDD" id="cd00092">
    <property type="entry name" value="HTH_CRP"/>
    <property type="match status" value="1"/>
</dbReference>
<sequence length="246" mass="27752">MIRISTSETNCSHDPQTSCGTCRLNTLCLPLSLHLDDVDQLNRIVQRGRPLHKGEHLYRAEDPFDALFAIRSGAVKASTLNEQGEEQVTGFYLPGELVGLDGIADNRYTNTVVALETSSICEIPFEQVEDLSLKIPSLQRNVFQLLSREITQDQQLISLLSKSSAEERVATLLLSLSSRHQRRKLSPTAFRLPMSRTDIGNFLGLTIETISRVFSRLQQQKVLSVDKKEIHILDMEQLRQLASQRH</sequence>
<dbReference type="Gene3D" id="2.60.120.10">
    <property type="entry name" value="Jelly Rolls"/>
    <property type="match status" value="1"/>
</dbReference>
<feature type="domain" description="HTH crp-type" evidence="4">
    <location>
        <begin position="163"/>
        <end position="236"/>
    </location>
</feature>
<dbReference type="PROSITE" id="PS51063">
    <property type="entry name" value="HTH_CRP_2"/>
    <property type="match status" value="1"/>
</dbReference>
<dbReference type="InterPro" id="IPR018490">
    <property type="entry name" value="cNMP-bd_dom_sf"/>
</dbReference>
<evidence type="ECO:0000259" key="4">
    <source>
        <dbReference type="PROSITE" id="PS51063"/>
    </source>
</evidence>